<protein>
    <recommendedName>
        <fullName evidence="1">Protein kinase domain-containing protein</fullName>
    </recommendedName>
</protein>
<dbReference type="SUPFAM" id="SSF56112">
    <property type="entry name" value="Protein kinase-like (PK-like)"/>
    <property type="match status" value="1"/>
</dbReference>
<dbReference type="PANTHER" id="PTHR44167:SF24">
    <property type="entry name" value="SERINE_THREONINE-PROTEIN KINASE CHK2"/>
    <property type="match status" value="1"/>
</dbReference>
<dbReference type="PROSITE" id="PS00108">
    <property type="entry name" value="PROTEIN_KINASE_ST"/>
    <property type="match status" value="1"/>
</dbReference>
<comment type="caution">
    <text evidence="2">The sequence shown here is derived from an EMBL/GenBank/DDBJ whole genome shotgun (WGS) entry which is preliminary data.</text>
</comment>
<evidence type="ECO:0000313" key="2">
    <source>
        <dbReference type="EMBL" id="CAG9330893.1"/>
    </source>
</evidence>
<dbReference type="Gene3D" id="3.30.200.20">
    <property type="entry name" value="Phosphorylase Kinase, domain 1"/>
    <property type="match status" value="1"/>
</dbReference>
<organism evidence="2 3">
    <name type="scientific">Blepharisma stoltei</name>
    <dbReference type="NCBI Taxonomy" id="1481888"/>
    <lineage>
        <taxon>Eukaryota</taxon>
        <taxon>Sar</taxon>
        <taxon>Alveolata</taxon>
        <taxon>Ciliophora</taxon>
        <taxon>Postciliodesmatophora</taxon>
        <taxon>Heterotrichea</taxon>
        <taxon>Heterotrichida</taxon>
        <taxon>Blepharismidae</taxon>
        <taxon>Blepharisma</taxon>
    </lineage>
</organism>
<dbReference type="EMBL" id="CAJZBQ010000052">
    <property type="protein sequence ID" value="CAG9330893.1"/>
    <property type="molecule type" value="Genomic_DNA"/>
</dbReference>
<proteinExistence type="predicted"/>
<dbReference type="SMART" id="SM00220">
    <property type="entry name" value="S_TKc"/>
    <property type="match status" value="1"/>
</dbReference>
<gene>
    <name evidence="2" type="ORF">BSTOLATCC_MIC52302</name>
</gene>
<keyword evidence="3" id="KW-1185">Reference proteome</keyword>
<dbReference type="GO" id="GO:0004674">
    <property type="term" value="F:protein serine/threonine kinase activity"/>
    <property type="evidence" value="ECO:0007669"/>
    <property type="project" value="TreeGrafter"/>
</dbReference>
<dbReference type="PROSITE" id="PS50011">
    <property type="entry name" value="PROTEIN_KINASE_DOM"/>
    <property type="match status" value="1"/>
</dbReference>
<dbReference type="Proteomes" id="UP001162131">
    <property type="component" value="Unassembled WGS sequence"/>
</dbReference>
<dbReference type="CDD" id="cd00180">
    <property type="entry name" value="PKc"/>
    <property type="match status" value="1"/>
</dbReference>
<name>A0AAU9K1V5_9CILI</name>
<accession>A0AAU9K1V5</accession>
<dbReference type="InterPro" id="IPR011009">
    <property type="entry name" value="Kinase-like_dom_sf"/>
</dbReference>
<evidence type="ECO:0000259" key="1">
    <source>
        <dbReference type="PROSITE" id="PS50011"/>
    </source>
</evidence>
<dbReference type="Gene3D" id="1.10.510.10">
    <property type="entry name" value="Transferase(Phosphotransferase) domain 1"/>
    <property type="match status" value="1"/>
</dbReference>
<dbReference type="InterPro" id="IPR000719">
    <property type="entry name" value="Prot_kinase_dom"/>
</dbReference>
<dbReference type="AlphaFoldDB" id="A0AAU9K1V5"/>
<dbReference type="GO" id="GO:0044773">
    <property type="term" value="P:mitotic DNA damage checkpoint signaling"/>
    <property type="evidence" value="ECO:0007669"/>
    <property type="project" value="TreeGrafter"/>
</dbReference>
<reference evidence="2" key="1">
    <citation type="submission" date="2021-09" db="EMBL/GenBank/DDBJ databases">
        <authorList>
            <consortium name="AG Swart"/>
            <person name="Singh M."/>
            <person name="Singh A."/>
            <person name="Seah K."/>
            <person name="Emmerich C."/>
        </authorList>
    </citation>
    <scope>NUCLEOTIDE SEQUENCE</scope>
    <source>
        <strain evidence="2">ATCC30299</strain>
    </source>
</reference>
<dbReference type="PANTHER" id="PTHR44167">
    <property type="entry name" value="OVARIAN-SPECIFIC SERINE/THREONINE-PROTEIN KINASE LOK-RELATED"/>
    <property type="match status" value="1"/>
</dbReference>
<sequence>MVDSISPSIGSDLRNSLKSKFDATYEEYTHADENQKLLYSKFFLTFFFNKVDKIEPEDIVGLRKVISSMASNSKDNLSHGYQKLFTLVRQSIKNQYDLFIANAKISEENKGEEAEKLVQDGENALQDPIKFLKSIEKWSEGIRMLEEVDISCQELKHYLYINLACLNVAPDDLKKTSELLKHLKPFVKFLEDLGTKDIITTPTRNLVSTINNYELYRKIQDASIGGLDTEALFKRVSSLNEEDIKESIRTVQFYDYSHCDLGDTIRDKVSKYSGEELKGEIQTTTDQEELDEETKDNVGELGAQETADNAIDNLSTVCPEADSFRLGDLEINSWDQLSIDSQIIPPRDKGNNVIMNVEKVVYNDEILVAKSHTFPSDFTKIKRFENEAKIMASASESGSSNFLRVYGAFHDVVNHRKKFTVVMEYCEGVLTNEIRERKYSHNKYSEEELQMFAISMINACSILADMKIYHRDIKPDNIFIKIEDDTKIYKLGDFDVSFTSETTSTEKTVSAGVTGTPDYLAPELFNLYLESLRLPTHRRAEFAMRARLRMSKADVYSLGLTILEMATLSSPGGHNSCDQEEIDNYVKAKVEIPWVKELLLYMLKVSYQERPDFRMLRERFGNDAPQATII</sequence>
<evidence type="ECO:0000313" key="3">
    <source>
        <dbReference type="Proteomes" id="UP001162131"/>
    </source>
</evidence>
<dbReference type="GO" id="GO:0005737">
    <property type="term" value="C:cytoplasm"/>
    <property type="evidence" value="ECO:0007669"/>
    <property type="project" value="TreeGrafter"/>
</dbReference>
<dbReference type="GO" id="GO:0005524">
    <property type="term" value="F:ATP binding"/>
    <property type="evidence" value="ECO:0007669"/>
    <property type="project" value="InterPro"/>
</dbReference>
<dbReference type="InterPro" id="IPR008271">
    <property type="entry name" value="Ser/Thr_kinase_AS"/>
</dbReference>
<dbReference type="Pfam" id="PF00069">
    <property type="entry name" value="Pkinase"/>
    <property type="match status" value="1"/>
</dbReference>
<dbReference type="GO" id="GO:0005634">
    <property type="term" value="C:nucleus"/>
    <property type="evidence" value="ECO:0007669"/>
    <property type="project" value="TreeGrafter"/>
</dbReference>
<feature type="domain" description="Protein kinase" evidence="1">
    <location>
        <begin position="343"/>
        <end position="629"/>
    </location>
</feature>